<reference evidence="2" key="1">
    <citation type="submission" date="2016-10" db="EMBL/GenBank/DDBJ databases">
        <authorList>
            <person name="Varghese N."/>
            <person name="Submissions S."/>
        </authorList>
    </citation>
    <scope>NUCLEOTIDE SEQUENCE [LARGE SCALE GENOMIC DNA]</scope>
    <source>
        <strain evidence="2">ATCC 700379</strain>
    </source>
</reference>
<name>A0A1I2NT48_9BACL</name>
<evidence type="ECO:0000313" key="1">
    <source>
        <dbReference type="EMBL" id="SFG05909.1"/>
    </source>
</evidence>
<dbReference type="EMBL" id="FOOY01000004">
    <property type="protein sequence ID" value="SFG05909.1"/>
    <property type="molecule type" value="Genomic_DNA"/>
</dbReference>
<gene>
    <name evidence="1" type="ORF">SAMN02982927_00503</name>
</gene>
<organism evidence="1 2">
    <name type="scientific">Sporolactobacillus nakayamae</name>
    <dbReference type="NCBI Taxonomy" id="269670"/>
    <lineage>
        <taxon>Bacteria</taxon>
        <taxon>Bacillati</taxon>
        <taxon>Bacillota</taxon>
        <taxon>Bacilli</taxon>
        <taxon>Bacillales</taxon>
        <taxon>Sporolactobacillaceae</taxon>
        <taxon>Sporolactobacillus</taxon>
    </lineage>
</organism>
<proteinExistence type="predicted"/>
<dbReference type="Proteomes" id="UP000198752">
    <property type="component" value="Unassembled WGS sequence"/>
</dbReference>
<keyword evidence="2" id="KW-1185">Reference proteome</keyword>
<dbReference type="AlphaFoldDB" id="A0A1I2NT48"/>
<protein>
    <submittedName>
        <fullName evidence="1">Uncharacterized protein</fullName>
    </submittedName>
</protein>
<sequence length="63" mass="7572">MENVKKAKVSRTVAHYFRCKSLVYVTKAQKQGKFIFSKLWMNQSVVLRDCLQEILLKRKKMFF</sequence>
<accession>A0A1I2NT48</accession>
<evidence type="ECO:0000313" key="2">
    <source>
        <dbReference type="Proteomes" id="UP000198752"/>
    </source>
</evidence>